<comment type="similarity">
    <text evidence="5">Belongs to the QueA family.</text>
</comment>
<dbReference type="InterPro" id="IPR042118">
    <property type="entry name" value="QueA_dom1"/>
</dbReference>
<dbReference type="RefSeq" id="WP_268045996.1">
    <property type="nucleotide sequence ID" value="NZ_CP104064.1"/>
</dbReference>
<dbReference type="Pfam" id="PF02547">
    <property type="entry name" value="Queuosine_synth"/>
    <property type="match status" value="1"/>
</dbReference>
<keyword evidence="4 5" id="KW-0671">Queuosine biosynthesis</keyword>
<dbReference type="InterPro" id="IPR042119">
    <property type="entry name" value="QueA_dom2"/>
</dbReference>
<sequence length="354" mass="40014">MRVDDFDYELPERLIAQTPLSSREDSRLLVVDPVEKTTEHRHFRNITEYLRPGDVLVLNNSKVIPARLFGIKTDTGAHIELLLLRPADEPRRWFALTRPAKRLREGTELQIGEGAGQVTARIVGLRDEGIREVEFLTDESVESIADRLGEMPLPPYIHESLHDKDRYQTVYAKTAGSVAAPTAGLHFTERLLDEIREMGVDIRYVTLHVGLGTFRSVQVEDVEAHEMHSEWYEVDKETAAAVNRAKSEGRRVISVGTTALRTLESAGASGKLEVGARETDIFIYPGYEFRIADALITNFHLPKSTLFMLVSAWMGTDFAKQVYKEAVEHEYRFFSFGDAMFLSRRGTVDSTSKV</sequence>
<accession>A0ABY6Z6Q0</accession>
<proteinExistence type="inferred from homology"/>
<dbReference type="Gene3D" id="3.40.1780.10">
    <property type="entry name" value="QueA-like"/>
    <property type="match status" value="1"/>
</dbReference>
<comment type="subunit">
    <text evidence="5">Monomer.</text>
</comment>
<dbReference type="InterPro" id="IPR003699">
    <property type="entry name" value="QueA"/>
</dbReference>
<keyword evidence="2 5" id="KW-0808">Transferase</keyword>
<keyword evidence="6" id="KW-0328">Glycosyltransferase</keyword>
<dbReference type="InterPro" id="IPR036100">
    <property type="entry name" value="QueA_sf"/>
</dbReference>
<protein>
    <recommendedName>
        <fullName evidence="5">S-adenosylmethionine:tRNA ribosyltransferase-isomerase</fullName>
        <ecNumber evidence="5">2.4.99.17</ecNumber>
    </recommendedName>
    <alternativeName>
        <fullName evidence="5">Queuosine biosynthesis protein QueA</fullName>
    </alternativeName>
</protein>
<dbReference type="NCBIfam" id="NF001140">
    <property type="entry name" value="PRK00147.1"/>
    <property type="match status" value="1"/>
</dbReference>
<dbReference type="GO" id="GO:0051075">
    <property type="term" value="F:S-adenosylmethionine:tRNA ribosyltransferase-isomerase activity"/>
    <property type="evidence" value="ECO:0007669"/>
    <property type="project" value="UniProtKB-EC"/>
</dbReference>
<keyword evidence="3 5" id="KW-0949">S-adenosyl-L-methionine</keyword>
<dbReference type="EC" id="2.4.99.17" evidence="5"/>
<comment type="function">
    <text evidence="5">Transfers and isomerizes the ribose moiety from AdoMet to the 7-aminomethyl group of 7-deazaguanine (preQ1-tRNA) to give epoxyqueuosine (oQ-tRNA).</text>
</comment>
<evidence type="ECO:0000313" key="6">
    <source>
        <dbReference type="EMBL" id="WAH38425.1"/>
    </source>
</evidence>
<evidence type="ECO:0000256" key="5">
    <source>
        <dbReference type="HAMAP-Rule" id="MF_00113"/>
    </source>
</evidence>
<evidence type="ECO:0000313" key="7">
    <source>
        <dbReference type="Proteomes" id="UP001164803"/>
    </source>
</evidence>
<evidence type="ECO:0000256" key="4">
    <source>
        <dbReference type="ARBA" id="ARBA00022785"/>
    </source>
</evidence>
<dbReference type="NCBIfam" id="TIGR00113">
    <property type="entry name" value="queA"/>
    <property type="match status" value="1"/>
</dbReference>
<keyword evidence="1 5" id="KW-0963">Cytoplasm</keyword>
<evidence type="ECO:0000256" key="1">
    <source>
        <dbReference type="ARBA" id="ARBA00022490"/>
    </source>
</evidence>
<dbReference type="PANTHER" id="PTHR30307:SF0">
    <property type="entry name" value="S-ADENOSYLMETHIONINE:TRNA RIBOSYLTRANSFERASE-ISOMERASE"/>
    <property type="match status" value="1"/>
</dbReference>
<comment type="subcellular location">
    <subcellularLocation>
        <location evidence="5">Cytoplasm</location>
    </subcellularLocation>
</comment>
<evidence type="ECO:0000256" key="3">
    <source>
        <dbReference type="ARBA" id="ARBA00022691"/>
    </source>
</evidence>
<dbReference type="EMBL" id="CP104064">
    <property type="protein sequence ID" value="WAH38425.1"/>
    <property type="molecule type" value="Genomic_DNA"/>
</dbReference>
<keyword evidence="7" id="KW-1185">Reference proteome</keyword>
<evidence type="ECO:0000256" key="2">
    <source>
        <dbReference type="ARBA" id="ARBA00022679"/>
    </source>
</evidence>
<dbReference type="PANTHER" id="PTHR30307">
    <property type="entry name" value="S-ADENOSYLMETHIONINE:TRNA RIBOSYLTRANSFERASE-ISOMERASE"/>
    <property type="match status" value="1"/>
</dbReference>
<organism evidence="6 7">
    <name type="scientific">Alicyclobacillus dauci</name>
    <dbReference type="NCBI Taxonomy" id="1475485"/>
    <lineage>
        <taxon>Bacteria</taxon>
        <taxon>Bacillati</taxon>
        <taxon>Bacillota</taxon>
        <taxon>Bacilli</taxon>
        <taxon>Bacillales</taxon>
        <taxon>Alicyclobacillaceae</taxon>
        <taxon>Alicyclobacillus</taxon>
    </lineage>
</organism>
<comment type="pathway">
    <text evidence="5">tRNA modification; tRNA-queuosine biosynthesis.</text>
</comment>
<dbReference type="Gene3D" id="2.40.10.240">
    <property type="entry name" value="QueA-like"/>
    <property type="match status" value="1"/>
</dbReference>
<gene>
    <name evidence="5 6" type="primary">queA</name>
    <name evidence="6" type="ORF">NZD86_08085</name>
</gene>
<comment type="catalytic activity">
    <reaction evidence="5">
        <text>7-aminomethyl-7-carbaguanosine(34) in tRNA + S-adenosyl-L-methionine = epoxyqueuosine(34) in tRNA + adenine + L-methionine + 2 H(+)</text>
        <dbReference type="Rhea" id="RHEA:32155"/>
        <dbReference type="Rhea" id="RHEA-COMP:10342"/>
        <dbReference type="Rhea" id="RHEA-COMP:18582"/>
        <dbReference type="ChEBI" id="CHEBI:15378"/>
        <dbReference type="ChEBI" id="CHEBI:16708"/>
        <dbReference type="ChEBI" id="CHEBI:57844"/>
        <dbReference type="ChEBI" id="CHEBI:59789"/>
        <dbReference type="ChEBI" id="CHEBI:82833"/>
        <dbReference type="ChEBI" id="CHEBI:194443"/>
        <dbReference type="EC" id="2.4.99.17"/>
    </reaction>
</comment>
<name>A0ABY6Z6Q0_9BACL</name>
<dbReference type="HAMAP" id="MF_00113">
    <property type="entry name" value="QueA"/>
    <property type="match status" value="1"/>
</dbReference>
<dbReference type="SUPFAM" id="SSF111337">
    <property type="entry name" value="QueA-like"/>
    <property type="match status" value="1"/>
</dbReference>
<reference evidence="6" key="1">
    <citation type="submission" date="2022-08" db="EMBL/GenBank/DDBJ databases">
        <title>Alicyclobacillus dauci DSM2870, complete genome.</title>
        <authorList>
            <person name="Wang Q."/>
            <person name="Cai R."/>
            <person name="Wang Z."/>
        </authorList>
    </citation>
    <scope>NUCLEOTIDE SEQUENCE</scope>
    <source>
        <strain evidence="6">DSM 28700</strain>
    </source>
</reference>
<dbReference type="Proteomes" id="UP001164803">
    <property type="component" value="Chromosome"/>
</dbReference>